<dbReference type="EMBL" id="LWCA01001641">
    <property type="protein sequence ID" value="OAF64744.1"/>
    <property type="molecule type" value="Genomic_DNA"/>
</dbReference>
<proteinExistence type="predicted"/>
<evidence type="ECO:0000313" key="2">
    <source>
        <dbReference type="Proteomes" id="UP000078046"/>
    </source>
</evidence>
<comment type="caution">
    <text evidence="1">The sequence shown here is derived from an EMBL/GenBank/DDBJ whole genome shotgun (WGS) entry which is preliminary data.</text>
</comment>
<organism evidence="1 2">
    <name type="scientific">Intoshia linei</name>
    <dbReference type="NCBI Taxonomy" id="1819745"/>
    <lineage>
        <taxon>Eukaryota</taxon>
        <taxon>Metazoa</taxon>
        <taxon>Spiralia</taxon>
        <taxon>Lophotrochozoa</taxon>
        <taxon>Mesozoa</taxon>
        <taxon>Orthonectida</taxon>
        <taxon>Rhopaluridae</taxon>
        <taxon>Intoshia</taxon>
    </lineage>
</organism>
<accession>A0A177AU42</accession>
<keyword evidence="2" id="KW-1185">Reference proteome</keyword>
<dbReference type="AlphaFoldDB" id="A0A177AU42"/>
<protein>
    <submittedName>
        <fullName evidence="1">Uncharacterized protein</fullName>
    </submittedName>
</protein>
<evidence type="ECO:0000313" key="1">
    <source>
        <dbReference type="EMBL" id="OAF64744.1"/>
    </source>
</evidence>
<dbReference type="Proteomes" id="UP000078046">
    <property type="component" value="Unassembled WGS sequence"/>
</dbReference>
<gene>
    <name evidence="1" type="ORF">A3Q56_07545</name>
</gene>
<reference evidence="1 2" key="1">
    <citation type="submission" date="2016-04" db="EMBL/GenBank/DDBJ databases">
        <title>The genome of Intoshia linei affirms orthonectids as highly simplified spiralians.</title>
        <authorList>
            <person name="Mikhailov K.V."/>
            <person name="Slusarev G.S."/>
            <person name="Nikitin M.A."/>
            <person name="Logacheva M.D."/>
            <person name="Penin A."/>
            <person name="Aleoshin V."/>
            <person name="Panchin Y.V."/>
        </authorList>
    </citation>
    <scope>NUCLEOTIDE SEQUENCE [LARGE SCALE GENOMIC DNA]</scope>
    <source>
        <strain evidence="1">Intl2013</strain>
        <tissue evidence="1">Whole animal</tissue>
    </source>
</reference>
<sequence length="155" mass="17918">MNENTDNTKNLFKYMSQNNMLTGIGISKKFQKEADAQRVLDRKNCIKYIVPQLDSKAVPYSAELFKRISEQVDPLIVASYMYLLAKTNFGSFIENKQARLENFIETKNSNHTLENPIDHPDVSKYTYGILLYYISHLRIKKDSCVDMGNYKAKTS</sequence>
<name>A0A177AU42_9BILA</name>